<dbReference type="Pfam" id="PF00139">
    <property type="entry name" value="Lectin_legB"/>
    <property type="match status" value="1"/>
</dbReference>
<evidence type="ECO:0000256" key="2">
    <source>
        <dbReference type="ARBA" id="ARBA00022734"/>
    </source>
</evidence>
<evidence type="ECO:0000313" key="5">
    <source>
        <dbReference type="Proteomes" id="UP000015106"/>
    </source>
</evidence>
<reference evidence="4" key="2">
    <citation type="submission" date="2018-03" db="EMBL/GenBank/DDBJ databases">
        <title>The Triticum urartu genome reveals the dynamic nature of wheat genome evolution.</title>
        <authorList>
            <person name="Ling H."/>
            <person name="Ma B."/>
            <person name="Shi X."/>
            <person name="Liu H."/>
            <person name="Dong L."/>
            <person name="Sun H."/>
            <person name="Cao Y."/>
            <person name="Gao Q."/>
            <person name="Zheng S."/>
            <person name="Li Y."/>
            <person name="Yu Y."/>
            <person name="Du H."/>
            <person name="Qi M."/>
            <person name="Li Y."/>
            <person name="Yu H."/>
            <person name="Cui Y."/>
            <person name="Wang N."/>
            <person name="Chen C."/>
            <person name="Wu H."/>
            <person name="Zhao Y."/>
            <person name="Zhang J."/>
            <person name="Li Y."/>
            <person name="Zhou W."/>
            <person name="Zhang B."/>
            <person name="Hu W."/>
            <person name="Eijk M."/>
            <person name="Tang J."/>
            <person name="Witsenboer H."/>
            <person name="Zhao S."/>
            <person name="Li Z."/>
            <person name="Zhang A."/>
            <person name="Wang D."/>
            <person name="Liang C."/>
        </authorList>
    </citation>
    <scope>NUCLEOTIDE SEQUENCE [LARGE SCALE GENOMIC DNA]</scope>
    <source>
        <strain evidence="4">cv. G1812</strain>
    </source>
</reference>
<dbReference type="PANTHER" id="PTHR32401:SF48">
    <property type="entry name" value="LEGUME LECTIN DOMAIN-CONTAINING PROTEIN"/>
    <property type="match status" value="1"/>
</dbReference>
<evidence type="ECO:0000313" key="4">
    <source>
        <dbReference type="EnsemblPlants" id="TuG1812G0400003203.01.T01.cds344472"/>
    </source>
</evidence>
<protein>
    <recommendedName>
        <fullName evidence="3">Legume lectin domain-containing protein</fullName>
    </recommendedName>
</protein>
<dbReference type="Proteomes" id="UP000015106">
    <property type="component" value="Chromosome 4"/>
</dbReference>
<keyword evidence="2" id="KW-0430">Lectin</keyword>
<comment type="similarity">
    <text evidence="1">Belongs to the leguminous lectin family.</text>
</comment>
<organism evidence="4 5">
    <name type="scientific">Triticum urartu</name>
    <name type="common">Red wild einkorn</name>
    <name type="synonym">Crithodium urartu</name>
    <dbReference type="NCBI Taxonomy" id="4572"/>
    <lineage>
        <taxon>Eukaryota</taxon>
        <taxon>Viridiplantae</taxon>
        <taxon>Streptophyta</taxon>
        <taxon>Embryophyta</taxon>
        <taxon>Tracheophyta</taxon>
        <taxon>Spermatophyta</taxon>
        <taxon>Magnoliopsida</taxon>
        <taxon>Liliopsida</taxon>
        <taxon>Poales</taxon>
        <taxon>Poaceae</taxon>
        <taxon>BOP clade</taxon>
        <taxon>Pooideae</taxon>
        <taxon>Triticodae</taxon>
        <taxon>Triticeae</taxon>
        <taxon>Triticinae</taxon>
        <taxon>Triticum</taxon>
    </lineage>
</organism>
<accession>A0A8R7Q7V9</accession>
<dbReference type="PANTHER" id="PTHR32401">
    <property type="entry name" value="CONCANAVALIN A-LIKE LECTIN FAMILY PROTEIN"/>
    <property type="match status" value="1"/>
</dbReference>
<dbReference type="Gramene" id="TuG1812G0400003203.01.T01">
    <property type="protein sequence ID" value="TuG1812G0400003203.01.T01.cds344472"/>
    <property type="gene ID" value="TuG1812G0400003203.01"/>
</dbReference>
<feature type="domain" description="Legume lectin" evidence="3">
    <location>
        <begin position="2"/>
        <end position="131"/>
    </location>
</feature>
<dbReference type="SUPFAM" id="SSF49899">
    <property type="entry name" value="Concanavalin A-like lectins/glucanases"/>
    <property type="match status" value="1"/>
</dbReference>
<dbReference type="InterPro" id="IPR050258">
    <property type="entry name" value="Leguminous_Lectin"/>
</dbReference>
<evidence type="ECO:0000256" key="1">
    <source>
        <dbReference type="ARBA" id="ARBA00007606"/>
    </source>
</evidence>
<reference evidence="4" key="3">
    <citation type="submission" date="2022-06" db="UniProtKB">
        <authorList>
            <consortium name="EnsemblPlants"/>
        </authorList>
    </citation>
    <scope>IDENTIFICATION</scope>
</reference>
<evidence type="ECO:0000259" key="3">
    <source>
        <dbReference type="Pfam" id="PF00139"/>
    </source>
</evidence>
<dbReference type="AlphaFoldDB" id="A0A8R7Q7V9"/>
<dbReference type="GO" id="GO:0030246">
    <property type="term" value="F:carbohydrate binding"/>
    <property type="evidence" value="ECO:0007669"/>
    <property type="project" value="UniProtKB-KW"/>
</dbReference>
<name>A0A8R7Q7V9_TRIUA</name>
<sequence length="134" mass="14683">MDGNPANGFAAVELDTVKQPYDLDDNHVSLDVNGVRSTHAASLTPFGIQLAPIDTTVNDGFYMVWVNYDGASQRVRAYVAKNGTRHGVALLDAPLDLSAVLLDKRAYFDFSASTGVKYQFNCVPTWNMTVERLP</sequence>
<proteinExistence type="inferred from homology"/>
<keyword evidence="5" id="KW-1185">Reference proteome</keyword>
<dbReference type="Gene3D" id="2.60.120.200">
    <property type="match status" value="1"/>
</dbReference>
<dbReference type="EnsemblPlants" id="TuG1812G0400003203.01.T01">
    <property type="protein sequence ID" value="TuG1812G0400003203.01.T01.cds344472"/>
    <property type="gene ID" value="TuG1812G0400003203.01"/>
</dbReference>
<dbReference type="InterPro" id="IPR001220">
    <property type="entry name" value="Legume_lectin_dom"/>
</dbReference>
<reference evidence="5" key="1">
    <citation type="journal article" date="2013" name="Nature">
        <title>Draft genome of the wheat A-genome progenitor Triticum urartu.</title>
        <authorList>
            <person name="Ling H.Q."/>
            <person name="Zhao S."/>
            <person name="Liu D."/>
            <person name="Wang J."/>
            <person name="Sun H."/>
            <person name="Zhang C."/>
            <person name="Fan H."/>
            <person name="Li D."/>
            <person name="Dong L."/>
            <person name="Tao Y."/>
            <person name="Gao C."/>
            <person name="Wu H."/>
            <person name="Li Y."/>
            <person name="Cui Y."/>
            <person name="Guo X."/>
            <person name="Zheng S."/>
            <person name="Wang B."/>
            <person name="Yu K."/>
            <person name="Liang Q."/>
            <person name="Yang W."/>
            <person name="Lou X."/>
            <person name="Chen J."/>
            <person name="Feng M."/>
            <person name="Jian J."/>
            <person name="Zhang X."/>
            <person name="Luo G."/>
            <person name="Jiang Y."/>
            <person name="Liu J."/>
            <person name="Wang Z."/>
            <person name="Sha Y."/>
            <person name="Zhang B."/>
            <person name="Wu H."/>
            <person name="Tang D."/>
            <person name="Shen Q."/>
            <person name="Xue P."/>
            <person name="Zou S."/>
            <person name="Wang X."/>
            <person name="Liu X."/>
            <person name="Wang F."/>
            <person name="Yang Y."/>
            <person name="An X."/>
            <person name="Dong Z."/>
            <person name="Zhang K."/>
            <person name="Zhang X."/>
            <person name="Luo M.C."/>
            <person name="Dvorak J."/>
            <person name="Tong Y."/>
            <person name="Wang J."/>
            <person name="Yang H."/>
            <person name="Li Z."/>
            <person name="Wang D."/>
            <person name="Zhang A."/>
            <person name="Wang J."/>
        </authorList>
    </citation>
    <scope>NUCLEOTIDE SEQUENCE</scope>
    <source>
        <strain evidence="5">cv. G1812</strain>
    </source>
</reference>
<dbReference type="InterPro" id="IPR013320">
    <property type="entry name" value="ConA-like_dom_sf"/>
</dbReference>